<proteinExistence type="predicted"/>
<feature type="domain" description="DUF418" evidence="2">
    <location>
        <begin position="203"/>
        <end position="351"/>
    </location>
</feature>
<dbReference type="Proteomes" id="UP000183376">
    <property type="component" value="Chromosome I"/>
</dbReference>
<sequence>MQLSTRRDLAPDLARGVMLSLIALAHAQFLADGGAFGGATAALTAPDKVMQALLALFVDSRGYPLFAALFGYGMVLILRRRDPRQLRKRSLWLIAFGFLHVLLLFPGDILASYGVLALCFAGAVHWSTRRIFVTAGVGAVLGAVVYGFVMSSPMPLPEGGAAPIDPVSSALMRITTFPFLTPMNAIMSICPLLIGIWAARERVLENRELLRRAAALGIGVGVLGGIPQTLVTTGFLAPNLVSGALHTFSGYAVGIGYGALFTLIARRLRPGPVVSALTACGQRSLTCYLAQSVVWFVIAEPYLLNLVGKLSVVTASAVGLGVWALTVLGAALLARAERPGPAEALLRGLAYS</sequence>
<reference evidence="3 4" key="1">
    <citation type="submission" date="2016-10" db="EMBL/GenBank/DDBJ databases">
        <authorList>
            <person name="de Groot N.N."/>
        </authorList>
    </citation>
    <scope>NUCLEOTIDE SEQUENCE [LARGE SCALE GENOMIC DNA]</scope>
    <source>
        <strain evidence="3 4">DSM 44149</strain>
    </source>
</reference>
<gene>
    <name evidence="3" type="ORF">SAMN04489726_1827</name>
</gene>
<protein>
    <submittedName>
        <fullName evidence="3">Uncharacterized membrane protein YeiB</fullName>
    </submittedName>
</protein>
<dbReference type="AlphaFoldDB" id="A0A1G9TK84"/>
<feature type="transmembrane region" description="Helical" evidence="1">
    <location>
        <begin position="90"/>
        <end position="105"/>
    </location>
</feature>
<keyword evidence="1" id="KW-0812">Transmembrane</keyword>
<keyword evidence="1" id="KW-1133">Transmembrane helix</keyword>
<keyword evidence="4" id="KW-1185">Reference proteome</keyword>
<evidence type="ECO:0000313" key="3">
    <source>
        <dbReference type="EMBL" id="SDM47834.1"/>
    </source>
</evidence>
<evidence type="ECO:0000259" key="2">
    <source>
        <dbReference type="Pfam" id="PF04235"/>
    </source>
</evidence>
<dbReference type="PANTHER" id="PTHR30590">
    <property type="entry name" value="INNER MEMBRANE PROTEIN"/>
    <property type="match status" value="1"/>
</dbReference>
<dbReference type="InterPro" id="IPR052529">
    <property type="entry name" value="Bact_Transport_Assoc"/>
</dbReference>
<feature type="transmembrane region" description="Helical" evidence="1">
    <location>
        <begin position="209"/>
        <end position="231"/>
    </location>
</feature>
<dbReference type="PANTHER" id="PTHR30590:SF2">
    <property type="entry name" value="INNER MEMBRANE PROTEIN"/>
    <property type="match status" value="1"/>
</dbReference>
<feature type="transmembrane region" description="Helical" evidence="1">
    <location>
        <begin position="310"/>
        <end position="334"/>
    </location>
</feature>
<feature type="transmembrane region" description="Helical" evidence="1">
    <location>
        <begin position="61"/>
        <end position="78"/>
    </location>
</feature>
<organism evidence="3 4">
    <name type="scientific">Allokutzneria albata</name>
    <name type="common">Kibdelosporangium albatum</name>
    <dbReference type="NCBI Taxonomy" id="211114"/>
    <lineage>
        <taxon>Bacteria</taxon>
        <taxon>Bacillati</taxon>
        <taxon>Actinomycetota</taxon>
        <taxon>Actinomycetes</taxon>
        <taxon>Pseudonocardiales</taxon>
        <taxon>Pseudonocardiaceae</taxon>
        <taxon>Allokutzneria</taxon>
    </lineage>
</organism>
<dbReference type="eggNOG" id="COG2311">
    <property type="taxonomic scope" value="Bacteria"/>
</dbReference>
<feature type="transmembrane region" description="Helical" evidence="1">
    <location>
        <begin position="285"/>
        <end position="304"/>
    </location>
</feature>
<feature type="transmembrane region" description="Helical" evidence="1">
    <location>
        <begin position="111"/>
        <end position="126"/>
    </location>
</feature>
<feature type="transmembrane region" description="Helical" evidence="1">
    <location>
        <begin position="131"/>
        <end position="150"/>
    </location>
</feature>
<dbReference type="RefSeq" id="WP_030431688.1">
    <property type="nucleotide sequence ID" value="NZ_JOEF01000020.1"/>
</dbReference>
<dbReference type="Pfam" id="PF04235">
    <property type="entry name" value="DUF418"/>
    <property type="match status" value="1"/>
</dbReference>
<dbReference type="InterPro" id="IPR007349">
    <property type="entry name" value="DUF418"/>
</dbReference>
<evidence type="ECO:0000313" key="4">
    <source>
        <dbReference type="Proteomes" id="UP000183376"/>
    </source>
</evidence>
<name>A0A1G9TK84_ALLAB</name>
<keyword evidence="1" id="KW-0472">Membrane</keyword>
<feature type="transmembrane region" description="Helical" evidence="1">
    <location>
        <begin position="243"/>
        <end position="264"/>
    </location>
</feature>
<accession>A0A1G9TK84</accession>
<dbReference type="EMBL" id="LT629701">
    <property type="protein sequence ID" value="SDM47834.1"/>
    <property type="molecule type" value="Genomic_DNA"/>
</dbReference>
<feature type="transmembrane region" description="Helical" evidence="1">
    <location>
        <begin position="170"/>
        <end position="197"/>
    </location>
</feature>
<evidence type="ECO:0000256" key="1">
    <source>
        <dbReference type="SAM" id="Phobius"/>
    </source>
</evidence>